<organism evidence="3 4">
    <name type="scientific">Pendulispora rubella</name>
    <dbReference type="NCBI Taxonomy" id="2741070"/>
    <lineage>
        <taxon>Bacteria</taxon>
        <taxon>Pseudomonadati</taxon>
        <taxon>Myxococcota</taxon>
        <taxon>Myxococcia</taxon>
        <taxon>Myxococcales</taxon>
        <taxon>Sorangiineae</taxon>
        <taxon>Pendulisporaceae</taxon>
        <taxon>Pendulispora</taxon>
    </lineage>
</organism>
<gene>
    <name evidence="3" type="ORF">LVJ94_43950</name>
</gene>
<evidence type="ECO:0000256" key="1">
    <source>
        <dbReference type="SAM" id="MobiDB-lite"/>
    </source>
</evidence>
<dbReference type="SUPFAM" id="SSF63825">
    <property type="entry name" value="YWTD domain"/>
    <property type="match status" value="1"/>
</dbReference>
<dbReference type="InterPro" id="IPR011042">
    <property type="entry name" value="6-blade_b-propeller_TolB-like"/>
</dbReference>
<reference evidence="3" key="1">
    <citation type="submission" date="2021-12" db="EMBL/GenBank/DDBJ databases">
        <title>Discovery of the Pendulisporaceae a myxobacterial family with distinct sporulation behavior and unique specialized metabolism.</title>
        <authorList>
            <person name="Garcia R."/>
            <person name="Popoff A."/>
            <person name="Bader C.D."/>
            <person name="Loehr J."/>
            <person name="Walesch S."/>
            <person name="Walt C."/>
            <person name="Boldt J."/>
            <person name="Bunk B."/>
            <person name="Haeckl F.J.F.P.J."/>
            <person name="Gunesch A.P."/>
            <person name="Birkelbach J."/>
            <person name="Nuebel U."/>
            <person name="Pietschmann T."/>
            <person name="Bach T."/>
            <person name="Mueller R."/>
        </authorList>
    </citation>
    <scope>NUCLEOTIDE SEQUENCE</scope>
    <source>
        <strain evidence="3">MSr11367</strain>
    </source>
</reference>
<protein>
    <recommendedName>
        <fullName evidence="5">DUF5050 domain-containing protein</fullName>
    </recommendedName>
</protein>
<feature type="chain" id="PRO_5047196455" description="DUF5050 domain-containing protein" evidence="2">
    <location>
        <begin position="22"/>
        <end position="374"/>
    </location>
</feature>
<proteinExistence type="predicted"/>
<dbReference type="RefSeq" id="WP_394833483.1">
    <property type="nucleotide sequence ID" value="NZ_CP089929.1"/>
</dbReference>
<evidence type="ECO:0000313" key="4">
    <source>
        <dbReference type="Proteomes" id="UP001374803"/>
    </source>
</evidence>
<dbReference type="Proteomes" id="UP001374803">
    <property type="component" value="Chromosome"/>
</dbReference>
<feature type="signal peptide" evidence="2">
    <location>
        <begin position="1"/>
        <end position="21"/>
    </location>
</feature>
<evidence type="ECO:0000256" key="2">
    <source>
        <dbReference type="SAM" id="SignalP"/>
    </source>
</evidence>
<keyword evidence="2" id="KW-0732">Signal</keyword>
<dbReference type="EMBL" id="CP089983">
    <property type="protein sequence ID" value="WXB03848.1"/>
    <property type="molecule type" value="Genomic_DNA"/>
</dbReference>
<feature type="compositionally biased region" description="Low complexity" evidence="1">
    <location>
        <begin position="42"/>
        <end position="59"/>
    </location>
</feature>
<dbReference type="Gene3D" id="2.120.10.30">
    <property type="entry name" value="TolB, C-terminal domain"/>
    <property type="match status" value="1"/>
</dbReference>
<name>A0ABZ2KYU0_9BACT</name>
<accession>A0ABZ2KYU0</accession>
<keyword evidence="4" id="KW-1185">Reference proteome</keyword>
<evidence type="ECO:0000313" key="3">
    <source>
        <dbReference type="EMBL" id="WXB03848.1"/>
    </source>
</evidence>
<dbReference type="PROSITE" id="PS51257">
    <property type="entry name" value="PROKAR_LIPOPROTEIN"/>
    <property type="match status" value="1"/>
</dbReference>
<sequence>MFSRGWLGAAVLLALSAAASAGCDEVQRKKDLTAATERKEASTAASASTNAASTTPAKAPETEKAHTRTVLARFKKPKGLAVSGGSAFVMDALSGDKDQNEVLDLLRVPVPAGGEPVRAATKLRSAGTPIVVKDSVFFATGGDKPNGAADRLLKVAADASGAAAVQVAPKTLALADPAVASDGTNLYYLAATDDKAKLDVMRLPLAGGAPTKVASGDRSARVLFIAADAKYVYWPEAGRLVKVPVAGGEPKEVAKVVYAWAAASDGNYLYWSDSPGENMGTIRRIKLESPSGPGTAAETLASGFSFPVGLALDDKSVFFVNYDAEDGGVYRVAKTGGTTATLIRGQKHPKRIAVDERHVYWINVGEGTLSQTDK</sequence>
<evidence type="ECO:0008006" key="5">
    <source>
        <dbReference type="Google" id="ProtNLM"/>
    </source>
</evidence>
<feature type="region of interest" description="Disordered" evidence="1">
    <location>
        <begin position="34"/>
        <end position="69"/>
    </location>
</feature>